<dbReference type="EMBL" id="JAVIJP010000005">
    <property type="protein sequence ID" value="KAL3653643.1"/>
    <property type="molecule type" value="Genomic_DNA"/>
</dbReference>
<evidence type="ECO:0000313" key="2">
    <source>
        <dbReference type="Proteomes" id="UP001632038"/>
    </source>
</evidence>
<protein>
    <submittedName>
        <fullName evidence="1">Uncharacterized protein</fullName>
    </submittedName>
</protein>
<name>A0ABD3EH53_9LAMI</name>
<dbReference type="AlphaFoldDB" id="A0ABD3EH53"/>
<sequence>MSGAKANLGTSEQVSEGDRKFVEQLAIYDQVMDCVLWRPESDFSKACSCDQCRPKIARLMQFEKEIQAKKRLLGDYHSETNDKEDLCLGIFTCVNWTKWLSIMFLKNLKAVCKESRVTVKLEKCSVSRLETLDKQLFQKLIEHKFVGPPDEKDQDRDAVDSEDSTTTDSYHVLKTLRHGYYHYGKTKAKYKALDIIKNIEKIENDHDMDKKIAEAQKTSIDPAVSKNYLEKQIELVEELPVDELLYEFNELIGNMRPRDYLIEFWQGAPSLATEGSDHNSNGLNETLDSLIYEVKSFEDQWRDDYADFFTPHDRSNPKRQATS</sequence>
<comment type="caution">
    <text evidence="1">The sequence shown here is derived from an EMBL/GenBank/DDBJ whole genome shotgun (WGS) entry which is preliminary data.</text>
</comment>
<evidence type="ECO:0000313" key="1">
    <source>
        <dbReference type="EMBL" id="KAL3653643.1"/>
    </source>
</evidence>
<accession>A0ABD3EH53</accession>
<keyword evidence="2" id="KW-1185">Reference proteome</keyword>
<gene>
    <name evidence="1" type="ORF">CASFOL_003324</name>
</gene>
<dbReference type="Proteomes" id="UP001632038">
    <property type="component" value="Unassembled WGS sequence"/>
</dbReference>
<organism evidence="1 2">
    <name type="scientific">Castilleja foliolosa</name>
    <dbReference type="NCBI Taxonomy" id="1961234"/>
    <lineage>
        <taxon>Eukaryota</taxon>
        <taxon>Viridiplantae</taxon>
        <taxon>Streptophyta</taxon>
        <taxon>Embryophyta</taxon>
        <taxon>Tracheophyta</taxon>
        <taxon>Spermatophyta</taxon>
        <taxon>Magnoliopsida</taxon>
        <taxon>eudicotyledons</taxon>
        <taxon>Gunneridae</taxon>
        <taxon>Pentapetalae</taxon>
        <taxon>asterids</taxon>
        <taxon>lamiids</taxon>
        <taxon>Lamiales</taxon>
        <taxon>Orobanchaceae</taxon>
        <taxon>Pedicularideae</taxon>
        <taxon>Castillejinae</taxon>
        <taxon>Castilleja</taxon>
    </lineage>
</organism>
<proteinExistence type="predicted"/>
<reference evidence="2" key="1">
    <citation type="journal article" date="2024" name="IScience">
        <title>Strigolactones Initiate the Formation of Haustorium-like Structures in Castilleja.</title>
        <authorList>
            <person name="Buerger M."/>
            <person name="Peterson D."/>
            <person name="Chory J."/>
        </authorList>
    </citation>
    <scope>NUCLEOTIDE SEQUENCE [LARGE SCALE GENOMIC DNA]</scope>
</reference>